<evidence type="ECO:0000259" key="3">
    <source>
        <dbReference type="PROSITE" id="PS50102"/>
    </source>
</evidence>
<dbReference type="PROSITE" id="PS50102">
    <property type="entry name" value="RRM"/>
    <property type="match status" value="1"/>
</dbReference>
<dbReference type="eggNOG" id="KOG0106">
    <property type="taxonomic scope" value="Eukaryota"/>
</dbReference>
<evidence type="ECO:0000313" key="5">
    <source>
        <dbReference type="WBParaSite" id="Csp11.Scaffold629.g11561.t1"/>
    </source>
</evidence>
<dbReference type="InterPro" id="IPR000504">
    <property type="entry name" value="RRM_dom"/>
</dbReference>
<dbReference type="PANTHER" id="PTHR23147">
    <property type="entry name" value="SERINE/ARGININE RICH SPLICING FACTOR"/>
    <property type="match status" value="1"/>
</dbReference>
<sequence>MPRLYLGKLPYNARERDIERFLKGYGRITNISMKYGFAFVDFEDHRDAEDACHDLDGRTMDGSSMRIVVEMARGRPRGSDARGGGSRSPRRRSRSPRRRSRTPPRRRSRSRSRDRKRSRRSHSRSLSKSRSRSPVRDSRRRSLSRSPSPSREIYSSMRNQFHLQAHMAMVT</sequence>
<evidence type="ECO:0000256" key="1">
    <source>
        <dbReference type="PROSITE-ProRule" id="PRU00176"/>
    </source>
</evidence>
<keyword evidence="4" id="KW-1185">Reference proteome</keyword>
<dbReference type="FunFam" id="3.30.70.330:FF:001009">
    <property type="entry name" value="Protein CBR-RSP-5"/>
    <property type="match status" value="1"/>
</dbReference>
<protein>
    <submittedName>
        <fullName evidence="5">RRM domain-containing protein</fullName>
    </submittedName>
</protein>
<proteinExistence type="predicted"/>
<dbReference type="WBParaSite" id="Csp11.Scaffold629.g11561.t1">
    <property type="protein sequence ID" value="Csp11.Scaffold629.g11561.t1"/>
    <property type="gene ID" value="Csp11.Scaffold629.g11561"/>
</dbReference>
<dbReference type="Gene3D" id="3.30.70.330">
    <property type="match status" value="1"/>
</dbReference>
<feature type="compositionally biased region" description="Basic residues" evidence="2">
    <location>
        <begin position="88"/>
        <end position="143"/>
    </location>
</feature>
<dbReference type="Pfam" id="PF00076">
    <property type="entry name" value="RRM_1"/>
    <property type="match status" value="1"/>
</dbReference>
<evidence type="ECO:0000256" key="2">
    <source>
        <dbReference type="SAM" id="MobiDB-lite"/>
    </source>
</evidence>
<keyword evidence="1" id="KW-0694">RNA-binding</keyword>
<dbReference type="STRING" id="1561998.A0A1I7TTA8"/>
<accession>A0A1I7TTA8</accession>
<dbReference type="InterPro" id="IPR050907">
    <property type="entry name" value="SRSF"/>
</dbReference>
<feature type="domain" description="RRM" evidence="3">
    <location>
        <begin position="2"/>
        <end position="74"/>
    </location>
</feature>
<dbReference type="InterPro" id="IPR012677">
    <property type="entry name" value="Nucleotide-bd_a/b_plait_sf"/>
</dbReference>
<organism evidence="4 5">
    <name type="scientific">Caenorhabditis tropicalis</name>
    <dbReference type="NCBI Taxonomy" id="1561998"/>
    <lineage>
        <taxon>Eukaryota</taxon>
        <taxon>Metazoa</taxon>
        <taxon>Ecdysozoa</taxon>
        <taxon>Nematoda</taxon>
        <taxon>Chromadorea</taxon>
        <taxon>Rhabditida</taxon>
        <taxon>Rhabditina</taxon>
        <taxon>Rhabditomorpha</taxon>
        <taxon>Rhabditoidea</taxon>
        <taxon>Rhabditidae</taxon>
        <taxon>Peloderinae</taxon>
        <taxon>Caenorhabditis</taxon>
    </lineage>
</organism>
<dbReference type="SMART" id="SM00360">
    <property type="entry name" value="RRM"/>
    <property type="match status" value="1"/>
</dbReference>
<dbReference type="Proteomes" id="UP000095282">
    <property type="component" value="Unplaced"/>
</dbReference>
<dbReference type="AlphaFoldDB" id="A0A1I7TTA8"/>
<reference evidence="5" key="1">
    <citation type="submission" date="2016-11" db="UniProtKB">
        <authorList>
            <consortium name="WormBaseParasite"/>
        </authorList>
    </citation>
    <scope>IDENTIFICATION</scope>
</reference>
<name>A0A1I7TTA8_9PELO</name>
<evidence type="ECO:0000313" key="4">
    <source>
        <dbReference type="Proteomes" id="UP000095282"/>
    </source>
</evidence>
<dbReference type="GO" id="GO:0003723">
    <property type="term" value="F:RNA binding"/>
    <property type="evidence" value="ECO:0007669"/>
    <property type="project" value="UniProtKB-UniRule"/>
</dbReference>
<dbReference type="SUPFAM" id="SSF54928">
    <property type="entry name" value="RNA-binding domain, RBD"/>
    <property type="match status" value="1"/>
</dbReference>
<feature type="region of interest" description="Disordered" evidence="2">
    <location>
        <begin position="71"/>
        <end position="157"/>
    </location>
</feature>
<dbReference type="InterPro" id="IPR035979">
    <property type="entry name" value="RBD_domain_sf"/>
</dbReference>